<evidence type="ECO:0000256" key="7">
    <source>
        <dbReference type="SAM" id="MobiDB-lite"/>
    </source>
</evidence>
<dbReference type="CDD" id="cd01425">
    <property type="entry name" value="RPS2"/>
    <property type="match status" value="1"/>
</dbReference>
<dbReference type="RefSeq" id="WP_091530797.1">
    <property type="nucleotide sequence ID" value="NZ_FOOC01000002.1"/>
</dbReference>
<dbReference type="Gene3D" id="3.40.50.10490">
    <property type="entry name" value="Glucose-6-phosphate isomerase like protein, domain 1"/>
    <property type="match status" value="1"/>
</dbReference>
<dbReference type="InterPro" id="IPR023591">
    <property type="entry name" value="Ribosomal_uS2_flav_dom_sf"/>
</dbReference>
<evidence type="ECO:0000256" key="2">
    <source>
        <dbReference type="ARBA" id="ARBA00022980"/>
    </source>
</evidence>
<comment type="similarity">
    <text evidence="1 5 6">Belongs to the universal ribosomal protein uS2 family.</text>
</comment>
<protein>
    <recommendedName>
        <fullName evidence="4 5">Small ribosomal subunit protein uS2</fullName>
    </recommendedName>
</protein>
<dbReference type="EMBL" id="FOOC01000002">
    <property type="protein sequence ID" value="SFF29815.1"/>
    <property type="molecule type" value="Genomic_DNA"/>
</dbReference>
<dbReference type="PANTHER" id="PTHR12534">
    <property type="entry name" value="30S RIBOSOMAL PROTEIN S2 PROKARYOTIC AND ORGANELLAR"/>
    <property type="match status" value="1"/>
</dbReference>
<name>A0A1I2HHQ1_9GAMM</name>
<dbReference type="SUPFAM" id="SSF52313">
    <property type="entry name" value="Ribosomal protein S2"/>
    <property type="match status" value="1"/>
</dbReference>
<evidence type="ECO:0000256" key="4">
    <source>
        <dbReference type="ARBA" id="ARBA00035256"/>
    </source>
</evidence>
<dbReference type="NCBIfam" id="TIGR01011">
    <property type="entry name" value="rpsB_bact"/>
    <property type="match status" value="1"/>
</dbReference>
<dbReference type="AlphaFoldDB" id="A0A1I2HHQ1"/>
<dbReference type="PANTHER" id="PTHR12534:SF0">
    <property type="entry name" value="SMALL RIBOSOMAL SUBUNIT PROTEIN US2M"/>
    <property type="match status" value="1"/>
</dbReference>
<keyword evidence="9" id="KW-1185">Reference proteome</keyword>
<proteinExistence type="inferred from homology"/>
<dbReference type="Proteomes" id="UP000199771">
    <property type="component" value="Unassembled WGS sequence"/>
</dbReference>
<evidence type="ECO:0000256" key="3">
    <source>
        <dbReference type="ARBA" id="ARBA00023274"/>
    </source>
</evidence>
<reference evidence="8 9" key="1">
    <citation type="submission" date="2016-10" db="EMBL/GenBank/DDBJ databases">
        <authorList>
            <person name="de Groot N.N."/>
        </authorList>
    </citation>
    <scope>NUCLEOTIDE SEQUENCE [LARGE SCALE GENOMIC DNA]</scope>
    <source>
        <strain evidence="8 9">DSM 23609</strain>
    </source>
</reference>
<dbReference type="STRING" id="1076937.SAMN04488120_1027"/>
<accession>A0A1I2HHQ1</accession>
<dbReference type="GO" id="GO:0022627">
    <property type="term" value="C:cytosolic small ribosomal subunit"/>
    <property type="evidence" value="ECO:0007669"/>
    <property type="project" value="TreeGrafter"/>
</dbReference>
<sequence>MANVTMRQLLEAGVHFGHRTRYWNPKMEQYIFGERNRIHIINLEQTLPMLKDACSFAGKLAASGGRVLFVGTKRAARDVIEEEAKRCGMPYVNQRWLGGTLTNFKTVKASVKRLVEMEKQVEDGSINRLTKKEQLRFQRELEKLRKSLGGIKDMPSLPDCLFVIDTGYEKNAVAEAKKLGIPVIAVVDTNNDPSLIDWVIPGNDDATRAIRVYAQCIADAIIEGRGSNTTGRVEEFVEVVEERPAPRKPRAAGRKADNGRPVRSSRRAAEQMEE</sequence>
<keyword evidence="2 5" id="KW-0689">Ribosomal protein</keyword>
<evidence type="ECO:0000256" key="6">
    <source>
        <dbReference type="RuleBase" id="RU003631"/>
    </source>
</evidence>
<organism evidence="8 9">
    <name type="scientific">Fontimonas thermophila</name>
    <dbReference type="NCBI Taxonomy" id="1076937"/>
    <lineage>
        <taxon>Bacteria</taxon>
        <taxon>Pseudomonadati</taxon>
        <taxon>Pseudomonadota</taxon>
        <taxon>Gammaproteobacteria</taxon>
        <taxon>Nevskiales</taxon>
        <taxon>Nevskiaceae</taxon>
        <taxon>Fontimonas</taxon>
    </lineage>
</organism>
<dbReference type="GO" id="GO:0006412">
    <property type="term" value="P:translation"/>
    <property type="evidence" value="ECO:0007669"/>
    <property type="project" value="UniProtKB-UniRule"/>
</dbReference>
<evidence type="ECO:0000313" key="8">
    <source>
        <dbReference type="EMBL" id="SFF29815.1"/>
    </source>
</evidence>
<keyword evidence="3 5" id="KW-0687">Ribonucleoprotein</keyword>
<dbReference type="InterPro" id="IPR005706">
    <property type="entry name" value="Ribosomal_uS2_bac/mit/plastid"/>
</dbReference>
<dbReference type="HAMAP" id="MF_00291_B">
    <property type="entry name" value="Ribosomal_uS2_B"/>
    <property type="match status" value="1"/>
</dbReference>
<dbReference type="Pfam" id="PF00318">
    <property type="entry name" value="Ribosomal_S2"/>
    <property type="match status" value="1"/>
</dbReference>
<dbReference type="PRINTS" id="PR00395">
    <property type="entry name" value="RIBOSOMALS2"/>
</dbReference>
<dbReference type="GO" id="GO:0003735">
    <property type="term" value="F:structural constituent of ribosome"/>
    <property type="evidence" value="ECO:0007669"/>
    <property type="project" value="InterPro"/>
</dbReference>
<gene>
    <name evidence="5" type="primary">rpsB</name>
    <name evidence="8" type="ORF">SAMN04488120_1027</name>
</gene>
<dbReference type="InterPro" id="IPR001865">
    <property type="entry name" value="Ribosomal_uS2"/>
</dbReference>
<dbReference type="PROSITE" id="PS00963">
    <property type="entry name" value="RIBOSOMAL_S2_2"/>
    <property type="match status" value="1"/>
</dbReference>
<dbReference type="PROSITE" id="PS00962">
    <property type="entry name" value="RIBOSOMAL_S2_1"/>
    <property type="match status" value="1"/>
</dbReference>
<dbReference type="Gene3D" id="1.10.287.610">
    <property type="entry name" value="Helix hairpin bin"/>
    <property type="match status" value="1"/>
</dbReference>
<evidence type="ECO:0000256" key="5">
    <source>
        <dbReference type="HAMAP-Rule" id="MF_00291"/>
    </source>
</evidence>
<dbReference type="OrthoDB" id="9808036at2"/>
<evidence type="ECO:0000313" key="9">
    <source>
        <dbReference type="Proteomes" id="UP000199771"/>
    </source>
</evidence>
<dbReference type="FunFam" id="1.10.287.610:FF:000001">
    <property type="entry name" value="30S ribosomal protein S2"/>
    <property type="match status" value="1"/>
</dbReference>
<dbReference type="InterPro" id="IPR018130">
    <property type="entry name" value="Ribosomal_uS2_CS"/>
</dbReference>
<evidence type="ECO:0000256" key="1">
    <source>
        <dbReference type="ARBA" id="ARBA00006242"/>
    </source>
</evidence>
<feature type="region of interest" description="Disordered" evidence="7">
    <location>
        <begin position="240"/>
        <end position="274"/>
    </location>
</feature>